<evidence type="ECO:0000256" key="2">
    <source>
        <dbReference type="ARBA" id="ARBA00003157"/>
    </source>
</evidence>
<comment type="caution">
    <text evidence="13">The sequence shown here is derived from an EMBL/GenBank/DDBJ whole genome shotgun (WGS) entry which is preliminary data.</text>
</comment>
<dbReference type="PIRSF" id="PIRSF000156">
    <property type="entry name" value="Pyruvate_dh_E1"/>
    <property type="match status" value="1"/>
</dbReference>
<evidence type="ECO:0000259" key="11">
    <source>
        <dbReference type="Pfam" id="PF17831"/>
    </source>
</evidence>
<feature type="domain" description="Pyruvate dehydrogenase E1 component middle" evidence="11">
    <location>
        <begin position="479"/>
        <end position="699"/>
    </location>
</feature>
<keyword evidence="7 9" id="KW-0670">Pyruvate</keyword>
<dbReference type="Gene3D" id="3.40.50.920">
    <property type="match status" value="1"/>
</dbReference>
<dbReference type="SUPFAM" id="SSF52922">
    <property type="entry name" value="TK C-terminal domain-like"/>
    <property type="match status" value="1"/>
</dbReference>
<organism evidence="13 14">
    <name type="scientific">Vogesella facilis</name>
    <dbReference type="NCBI Taxonomy" id="1655232"/>
    <lineage>
        <taxon>Bacteria</taxon>
        <taxon>Pseudomonadati</taxon>
        <taxon>Pseudomonadota</taxon>
        <taxon>Betaproteobacteria</taxon>
        <taxon>Neisseriales</taxon>
        <taxon>Chromobacteriaceae</taxon>
        <taxon>Vogesella</taxon>
    </lineage>
</organism>
<feature type="domain" description="Transketolase N-terminal" evidence="10">
    <location>
        <begin position="200"/>
        <end position="293"/>
    </location>
</feature>
<dbReference type="Pfam" id="PF00456">
    <property type="entry name" value="Transketolase_N"/>
    <property type="match status" value="1"/>
</dbReference>
<reference evidence="14" key="1">
    <citation type="journal article" date="2019" name="Int. J. Syst. Evol. Microbiol.">
        <title>The Global Catalogue of Microorganisms (GCM) 10K type strain sequencing project: providing services to taxonomists for standard genome sequencing and annotation.</title>
        <authorList>
            <consortium name="The Broad Institute Genomics Platform"/>
            <consortium name="The Broad Institute Genome Sequencing Center for Infectious Disease"/>
            <person name="Wu L."/>
            <person name="Ma J."/>
        </authorList>
    </citation>
    <scope>NUCLEOTIDE SEQUENCE [LARGE SCALE GENOMIC DNA]</scope>
    <source>
        <strain evidence="14">KCTC 42742</strain>
    </source>
</reference>
<accession>A0ABV7RCQ8</accession>
<dbReference type="EC" id="1.2.4.1" evidence="3 9"/>
<dbReference type="InterPro" id="IPR029061">
    <property type="entry name" value="THDP-binding"/>
</dbReference>
<evidence type="ECO:0000256" key="6">
    <source>
        <dbReference type="ARBA" id="ARBA00023052"/>
    </source>
</evidence>
<evidence type="ECO:0000256" key="8">
    <source>
        <dbReference type="ARBA" id="ARBA00051231"/>
    </source>
</evidence>
<dbReference type="CDD" id="cd02017">
    <property type="entry name" value="TPP_E1_EcPDC_like"/>
    <property type="match status" value="1"/>
</dbReference>
<dbReference type="NCBIfam" id="TIGR00759">
    <property type="entry name" value="aceE"/>
    <property type="match status" value="1"/>
</dbReference>
<comment type="cofactor">
    <cofactor evidence="1 9">
        <name>thiamine diphosphate</name>
        <dbReference type="ChEBI" id="CHEBI:58937"/>
    </cofactor>
</comment>
<comment type="catalytic activity">
    <reaction evidence="8 9">
        <text>N(6)-[(R)-lipoyl]-L-lysyl-[protein] + pyruvate + H(+) = N(6)-[(R)-S(8)-acetyldihydrolipoyl]-L-lysyl-[protein] + CO2</text>
        <dbReference type="Rhea" id="RHEA:19189"/>
        <dbReference type="Rhea" id="RHEA-COMP:10474"/>
        <dbReference type="Rhea" id="RHEA-COMP:10478"/>
        <dbReference type="ChEBI" id="CHEBI:15361"/>
        <dbReference type="ChEBI" id="CHEBI:15378"/>
        <dbReference type="ChEBI" id="CHEBI:16526"/>
        <dbReference type="ChEBI" id="CHEBI:83099"/>
        <dbReference type="ChEBI" id="CHEBI:83111"/>
        <dbReference type="EC" id="1.2.4.1"/>
    </reaction>
</comment>
<dbReference type="InterPro" id="IPR051157">
    <property type="entry name" value="PDH/Transketolase"/>
</dbReference>
<gene>
    <name evidence="13" type="primary">aceE</name>
    <name evidence="13" type="ORF">ACFOLG_08030</name>
</gene>
<keyword evidence="6 9" id="KW-0786">Thiamine pyrophosphate</keyword>
<evidence type="ECO:0000256" key="9">
    <source>
        <dbReference type="PIRNR" id="PIRNR000156"/>
    </source>
</evidence>
<dbReference type="InterPro" id="IPR041621">
    <property type="entry name" value="PDH_E1_M"/>
</dbReference>
<keyword evidence="5 9" id="KW-0560">Oxidoreductase</keyword>
<dbReference type="InterPro" id="IPR004660">
    <property type="entry name" value="PDH_E1"/>
</dbReference>
<evidence type="ECO:0000313" key="14">
    <source>
        <dbReference type="Proteomes" id="UP001595741"/>
    </source>
</evidence>
<comment type="function">
    <text evidence="2 9">Component of the pyruvate dehydrogenase (PDH) complex, that catalyzes the overall conversion of pyruvate to acetyl-CoA and CO(2).</text>
</comment>
<dbReference type="SUPFAM" id="SSF52518">
    <property type="entry name" value="Thiamin diphosphate-binding fold (THDP-binding)"/>
    <property type="match status" value="2"/>
</dbReference>
<evidence type="ECO:0000256" key="4">
    <source>
        <dbReference type="ARBA" id="ARBA00017172"/>
    </source>
</evidence>
<dbReference type="PANTHER" id="PTHR43825:SF3">
    <property type="entry name" value="PYRUVATE DEHYDROGENASE E1 COMPONENT"/>
    <property type="match status" value="1"/>
</dbReference>
<evidence type="ECO:0000259" key="10">
    <source>
        <dbReference type="Pfam" id="PF00456"/>
    </source>
</evidence>
<proteinExistence type="predicted"/>
<keyword evidence="14" id="KW-1185">Reference proteome</keyword>
<dbReference type="InterPro" id="IPR005474">
    <property type="entry name" value="Transketolase_N"/>
</dbReference>
<dbReference type="InterPro" id="IPR009014">
    <property type="entry name" value="Transketo_C/PFOR_II"/>
</dbReference>
<protein>
    <recommendedName>
        <fullName evidence="4 9">Pyruvate dehydrogenase E1 component</fullName>
        <ecNumber evidence="3 9">1.2.4.1</ecNumber>
    </recommendedName>
</protein>
<dbReference type="InterPro" id="IPR055152">
    <property type="entry name" value="Transketolase-like_C_2"/>
</dbReference>
<dbReference type="Gene3D" id="3.40.50.970">
    <property type="match status" value="2"/>
</dbReference>
<dbReference type="EMBL" id="JBHRXN010000020">
    <property type="protein sequence ID" value="MFC3532134.1"/>
    <property type="molecule type" value="Genomic_DNA"/>
</dbReference>
<evidence type="ECO:0000259" key="12">
    <source>
        <dbReference type="Pfam" id="PF22613"/>
    </source>
</evidence>
<dbReference type="Proteomes" id="UP001595741">
    <property type="component" value="Unassembled WGS sequence"/>
</dbReference>
<dbReference type="RefSeq" id="WP_386090527.1">
    <property type="nucleotide sequence ID" value="NZ_JBHRXN010000020.1"/>
</dbReference>
<dbReference type="Pfam" id="PF17831">
    <property type="entry name" value="PDH_E1_M"/>
    <property type="match status" value="1"/>
</dbReference>
<evidence type="ECO:0000313" key="13">
    <source>
        <dbReference type="EMBL" id="MFC3532134.1"/>
    </source>
</evidence>
<dbReference type="InterPro" id="IPR035807">
    <property type="entry name" value="PDC_E1_N"/>
</dbReference>
<dbReference type="GO" id="GO:0004739">
    <property type="term" value="F:pyruvate dehydrogenase (acetyl-transferring) activity"/>
    <property type="evidence" value="ECO:0007669"/>
    <property type="project" value="UniProtKB-EC"/>
</dbReference>
<evidence type="ECO:0000256" key="3">
    <source>
        <dbReference type="ARBA" id="ARBA00012281"/>
    </source>
</evidence>
<feature type="domain" description="Transketolase-like C-terminal" evidence="12">
    <location>
        <begin position="712"/>
        <end position="845"/>
    </location>
</feature>
<evidence type="ECO:0000256" key="7">
    <source>
        <dbReference type="ARBA" id="ARBA00023317"/>
    </source>
</evidence>
<evidence type="ECO:0000256" key="1">
    <source>
        <dbReference type="ARBA" id="ARBA00001964"/>
    </source>
</evidence>
<sequence length="887" mass="99440">MAAIYPDDIDPIETQEWTEAVESVLDNDGAERAHYLLEKMVERTRRRGAHLPFEATTAYLNTIPVGKEQKSPGNHEMEHRIRSINRWNAMAMVLRAGKKDLELGGHIASFQSSATLYDVGFNHFWRAHNDEQEGDLVYFQGHIAPGVYSRAFLEGRISEQQMDSFRQEVDGGGLSSYPHPWLMEDFWQFPTVSMGLGPLMAIYQARFLKYLESRGLAKTPGRKVWCFCGDGEMDEPESLGAIALAAREGLDNLVFVINCNLQRLDGPVRGNGKIIQELEGDFRGSGWNVLKVIWGSRWDPLLAMDSKGLLKKRMDECVDGDYQTFKSKDGGYVREHFFGKYPELREMVANMSDEEIWALNRGGHDPHKVYAAYHEASHNANGRPTVILAKTIKGYGMGSSGEAQNVAHQAKKMALDNLRKFRDRFGIPVSDADLEKVPYYKPAEDSPEMQYMRERRAALGGYLPARKPVKAPLAIPGLHVFDSQLGDSGEREYSTTMAFVRQLGILLKDKNIGKQIVPIVPDESRTFGMEGMFRQYGIWSTQGQNYVPQDADQLMFYKESKDGQMLQEGINEPGAMSSWIAAATSYANHGIPMIPFYIYYSMFGFQRIGDLAWAAGDMRARGFMLGGTAGRTTLNGEGLQHEDGHSHIQAGLIPNCISYDPTFSYELAVILQDGLRRMYVEQEDVFYYITLMNENYTHPAMPQGAEDGILKGMYLFKDGGDAAVKVQLMGSGTILREVIAAADLLRNDFGIASDIWSVTSFNQLRRDGMEAARHNLLHPVGEQQQSYVEQQLAGRSGPVIAATDYIRNYADQIREYVPGRYVVLGTDGFGRSDSRAKLREFFEVDRRYVAVAALSALAREGKIDASRVAEAIAKYGINVSKLPSWKV</sequence>
<name>A0ABV7RCQ8_9NEIS</name>
<dbReference type="PANTHER" id="PTHR43825">
    <property type="entry name" value="PYRUVATE DEHYDROGENASE E1 COMPONENT"/>
    <property type="match status" value="1"/>
</dbReference>
<dbReference type="Pfam" id="PF22613">
    <property type="entry name" value="Transketolase_C_1"/>
    <property type="match status" value="1"/>
</dbReference>
<evidence type="ECO:0000256" key="5">
    <source>
        <dbReference type="ARBA" id="ARBA00023002"/>
    </source>
</evidence>